<dbReference type="Gene3D" id="3.40.50.1400">
    <property type="match status" value="2"/>
</dbReference>
<dbReference type="SUPFAM" id="SSF53800">
    <property type="entry name" value="Chelatase"/>
    <property type="match status" value="2"/>
</dbReference>
<keyword evidence="2" id="KW-0456">Lyase</keyword>
<evidence type="ECO:0000256" key="2">
    <source>
        <dbReference type="ARBA" id="ARBA00023239"/>
    </source>
</evidence>
<keyword evidence="4" id="KW-1185">Reference proteome</keyword>
<accession>H8FP12</accession>
<evidence type="ECO:0000313" key="3">
    <source>
        <dbReference type="EMBL" id="CCG40100.1"/>
    </source>
</evidence>
<dbReference type="CDD" id="cd03416">
    <property type="entry name" value="CbiX_SirB_N"/>
    <property type="match status" value="1"/>
</dbReference>
<dbReference type="EMBL" id="CAHP01000010">
    <property type="protein sequence ID" value="CCG40100.1"/>
    <property type="molecule type" value="Genomic_DNA"/>
</dbReference>
<organism evidence="3 4">
    <name type="scientific">Magnetospirillum molischianum DSM 120</name>
    <dbReference type="NCBI Taxonomy" id="1150626"/>
    <lineage>
        <taxon>Bacteria</taxon>
        <taxon>Pseudomonadati</taxon>
        <taxon>Pseudomonadota</taxon>
        <taxon>Alphaproteobacteria</taxon>
        <taxon>Rhodospirillales</taxon>
        <taxon>Rhodospirillaceae</taxon>
        <taxon>Magnetospirillum</taxon>
    </lineage>
</organism>
<reference evidence="3 4" key="1">
    <citation type="journal article" date="2012" name="J. Bacteriol.">
        <title>Draft Genome Sequence of the Purple Photosynthetic Bacterium Phaeospirillum molischianum DSM120, a Particularly Versatile Bacterium.</title>
        <authorList>
            <person name="Duquesne K."/>
            <person name="Prima V."/>
            <person name="Ji B."/>
            <person name="Rouy Z."/>
            <person name="Medigue C."/>
            <person name="Talla E."/>
            <person name="Sturgis J.N."/>
        </authorList>
    </citation>
    <scope>NUCLEOTIDE SEQUENCE [LARGE SCALE GENOMIC DNA]</scope>
    <source>
        <strain evidence="4">DSM120</strain>
    </source>
</reference>
<dbReference type="OrthoDB" id="7345302at2"/>
<dbReference type="InterPro" id="IPR002762">
    <property type="entry name" value="CbiX-like"/>
</dbReference>
<dbReference type="AlphaFoldDB" id="H8FP12"/>
<dbReference type="RefSeq" id="WP_002726094.1">
    <property type="nucleotide sequence ID" value="NZ_CAHP01000010.1"/>
</dbReference>
<dbReference type="PANTHER" id="PTHR33542">
    <property type="entry name" value="SIROHYDROCHLORIN FERROCHELATASE, CHLOROPLASTIC"/>
    <property type="match status" value="1"/>
</dbReference>
<dbReference type="eggNOG" id="COG2138">
    <property type="taxonomic scope" value="Bacteria"/>
</dbReference>
<sequence length="247" mass="25832">MMADRPALVLVGHGSARHPEAGAPLKALADELRRRDLFASVDARFLKQEPRLEPPAPAPLTVVVPVLTGGGAFAETRLAEQAELDGPLTLRQGSRILLTPPVGAHPGFAALIARTAERAAATADLSPASSVLLLIGHGASRPEGAAGTAQAIATRIEATHRFAAVTALFLEQEPLAASWPDWVAGRPAVVLPLLLSQGGHARFDLPALFGPERSGGHRIVMAAPPTDTAELADIVLNLAFDAIDQRR</sequence>
<dbReference type="STRING" id="1150626.PHAMO_180069"/>
<dbReference type="Proteomes" id="UP000004169">
    <property type="component" value="Unassembled WGS sequence"/>
</dbReference>
<comment type="caution">
    <text evidence="3">The sequence shown here is derived from an EMBL/GenBank/DDBJ whole genome shotgun (WGS) entry which is preliminary data.</text>
</comment>
<dbReference type="GO" id="GO:0016829">
    <property type="term" value="F:lyase activity"/>
    <property type="evidence" value="ECO:0007669"/>
    <property type="project" value="UniProtKB-KW"/>
</dbReference>
<dbReference type="InterPro" id="IPR050963">
    <property type="entry name" value="Sirohydro_Cobaltochel/CbiX"/>
</dbReference>
<dbReference type="GO" id="GO:0046872">
    <property type="term" value="F:metal ion binding"/>
    <property type="evidence" value="ECO:0007669"/>
    <property type="project" value="UniProtKB-KW"/>
</dbReference>
<evidence type="ECO:0008006" key="5">
    <source>
        <dbReference type="Google" id="ProtNLM"/>
    </source>
</evidence>
<keyword evidence="1" id="KW-0479">Metal-binding</keyword>
<protein>
    <recommendedName>
        <fullName evidence="5">Sirohydrochlorin cobaltochelatase</fullName>
    </recommendedName>
</protein>
<proteinExistence type="predicted"/>
<gene>
    <name evidence="3" type="ORF">PHAMO_180069</name>
</gene>
<dbReference type="PANTHER" id="PTHR33542:SF3">
    <property type="entry name" value="SIROHYDROCHLORIN FERROCHELATASE, CHLOROPLASTIC"/>
    <property type="match status" value="1"/>
</dbReference>
<evidence type="ECO:0000256" key="1">
    <source>
        <dbReference type="ARBA" id="ARBA00022723"/>
    </source>
</evidence>
<name>H8FP12_MAGML</name>
<dbReference type="Pfam" id="PF01903">
    <property type="entry name" value="CbiX"/>
    <property type="match status" value="1"/>
</dbReference>
<evidence type="ECO:0000313" key="4">
    <source>
        <dbReference type="Proteomes" id="UP000004169"/>
    </source>
</evidence>